<dbReference type="PANTHER" id="PTHR40074">
    <property type="entry name" value="O-ACETYLTRANSFERASE WECH"/>
    <property type="match status" value="1"/>
</dbReference>
<dbReference type="GO" id="GO:0009246">
    <property type="term" value="P:enterobacterial common antigen biosynthetic process"/>
    <property type="evidence" value="ECO:0007669"/>
    <property type="project" value="TreeGrafter"/>
</dbReference>
<organism evidence="9 10">
    <name type="scientific">Alicyclobacillus hesperidum</name>
    <dbReference type="NCBI Taxonomy" id="89784"/>
    <lineage>
        <taxon>Bacteria</taxon>
        <taxon>Bacillati</taxon>
        <taxon>Bacillota</taxon>
        <taxon>Bacilli</taxon>
        <taxon>Bacillales</taxon>
        <taxon>Alicyclobacillaceae</taxon>
        <taxon>Alicyclobacillus</taxon>
    </lineage>
</organism>
<dbReference type="EMBL" id="FNOJ01000010">
    <property type="protein sequence ID" value="SDW64538.1"/>
    <property type="molecule type" value="Genomic_DNA"/>
</dbReference>
<feature type="transmembrane region" description="Helical" evidence="7">
    <location>
        <begin position="223"/>
        <end position="241"/>
    </location>
</feature>
<proteinExistence type="inferred from homology"/>
<evidence type="ECO:0000256" key="5">
    <source>
        <dbReference type="ARBA" id="ARBA00022989"/>
    </source>
</evidence>
<name>A0A1H2V836_9BACL</name>
<dbReference type="AlphaFoldDB" id="A0A1H2V836"/>
<keyword evidence="9" id="KW-0378">Hydrolase</keyword>
<feature type="transmembrane region" description="Helical" evidence="7">
    <location>
        <begin position="71"/>
        <end position="90"/>
    </location>
</feature>
<dbReference type="Proteomes" id="UP000182589">
    <property type="component" value="Unassembled WGS sequence"/>
</dbReference>
<evidence type="ECO:0000256" key="4">
    <source>
        <dbReference type="ARBA" id="ARBA00022692"/>
    </source>
</evidence>
<evidence type="ECO:0000259" key="8">
    <source>
        <dbReference type="Pfam" id="PF01757"/>
    </source>
</evidence>
<protein>
    <submittedName>
        <fullName evidence="9">Peptidoglycan/LPS O-acetylase OafA/YrhL, contains acyltransferase and SGNH-hydrolase domains</fullName>
    </submittedName>
</protein>
<comment type="subcellular location">
    <subcellularLocation>
        <location evidence="1">Cell membrane</location>
        <topology evidence="1">Multi-pass membrane protein</topology>
    </subcellularLocation>
</comment>
<gene>
    <name evidence="9" type="ORF">SAMN04489725_11037</name>
</gene>
<feature type="transmembrane region" description="Helical" evidence="7">
    <location>
        <begin position="33"/>
        <end position="59"/>
    </location>
</feature>
<accession>A0A1H2V836</accession>
<evidence type="ECO:0000256" key="3">
    <source>
        <dbReference type="ARBA" id="ARBA00022475"/>
    </source>
</evidence>
<evidence type="ECO:0000256" key="1">
    <source>
        <dbReference type="ARBA" id="ARBA00004651"/>
    </source>
</evidence>
<feature type="transmembrane region" description="Helical" evidence="7">
    <location>
        <begin position="119"/>
        <end position="138"/>
    </location>
</feature>
<evidence type="ECO:0000313" key="9">
    <source>
        <dbReference type="EMBL" id="SDW64538.1"/>
    </source>
</evidence>
<keyword evidence="6 7" id="KW-0472">Membrane</keyword>
<evidence type="ECO:0000256" key="6">
    <source>
        <dbReference type="ARBA" id="ARBA00023136"/>
    </source>
</evidence>
<keyword evidence="4 7" id="KW-0812">Transmembrane</keyword>
<dbReference type="Pfam" id="PF01757">
    <property type="entry name" value="Acyl_transf_3"/>
    <property type="match status" value="1"/>
</dbReference>
<evidence type="ECO:0000256" key="7">
    <source>
        <dbReference type="SAM" id="Phobius"/>
    </source>
</evidence>
<evidence type="ECO:0000256" key="2">
    <source>
        <dbReference type="ARBA" id="ARBA00007400"/>
    </source>
</evidence>
<keyword evidence="10" id="KW-1185">Reference proteome</keyword>
<sequence>MRACIILGVICVHVLSGFNVKTPTDSGLNIASGILIMTFHFTREAFMFITGLVLFYTYYDRSFSVLSFWRKRLLLIAIPYVAWTTIYILFEGTYLTKFQWTRSYLIHEFTGGLLTANQFFMYFLLVSMQLYVLFPLMVRFMRRFERFHVWIFAVSFAVEIAIMIWNQASLQFVNIYQLPAWLGDLVRYRDRIIFTYEFWFIAGALMAIHYTKIKAWALSHARMVVVVLCGAWLALFGFYFLNRFAFALVGQRVLDTLQPIMVPYSLVVALVLWLLGLKWQNVSKEPNMHAVSKVIRFFGGVSFGIFLIHPIALHFVDKLSQLVHGPLAVHFAFVPLWIALTYVLSGGAAYCIGKIPYLGYIVGEKANWPRVQKSHPVSNVV</sequence>
<feature type="transmembrane region" description="Helical" evidence="7">
    <location>
        <begin position="150"/>
        <end position="173"/>
    </location>
</feature>
<comment type="similarity">
    <text evidence="2">Belongs to the acyltransferase 3 family.</text>
</comment>
<feature type="transmembrane region" description="Helical" evidence="7">
    <location>
        <begin position="193"/>
        <end position="211"/>
    </location>
</feature>
<keyword evidence="3" id="KW-1003">Cell membrane</keyword>
<feature type="domain" description="Acyltransferase 3" evidence="8">
    <location>
        <begin position="1"/>
        <end position="343"/>
    </location>
</feature>
<evidence type="ECO:0000313" key="10">
    <source>
        <dbReference type="Proteomes" id="UP000182589"/>
    </source>
</evidence>
<reference evidence="10" key="1">
    <citation type="submission" date="2016-10" db="EMBL/GenBank/DDBJ databases">
        <authorList>
            <person name="Varghese N."/>
        </authorList>
    </citation>
    <scope>NUCLEOTIDE SEQUENCE [LARGE SCALE GENOMIC DNA]</scope>
    <source>
        <strain evidence="10">DSM 12489</strain>
    </source>
</reference>
<keyword evidence="5 7" id="KW-1133">Transmembrane helix</keyword>
<dbReference type="InterPro" id="IPR002656">
    <property type="entry name" value="Acyl_transf_3_dom"/>
</dbReference>
<dbReference type="GO" id="GO:0016787">
    <property type="term" value="F:hydrolase activity"/>
    <property type="evidence" value="ECO:0007669"/>
    <property type="project" value="UniProtKB-KW"/>
</dbReference>
<feature type="transmembrane region" description="Helical" evidence="7">
    <location>
        <begin position="297"/>
        <end position="316"/>
    </location>
</feature>
<dbReference type="STRING" id="89784.SAMN04489725_11037"/>
<keyword evidence="9" id="KW-0012">Acyltransferase</keyword>
<keyword evidence="9" id="KW-0808">Transferase</keyword>
<feature type="transmembrane region" description="Helical" evidence="7">
    <location>
        <begin position="328"/>
        <end position="352"/>
    </location>
</feature>
<feature type="transmembrane region" description="Helical" evidence="7">
    <location>
        <begin position="261"/>
        <end position="277"/>
    </location>
</feature>
<dbReference type="GO" id="GO:0016413">
    <property type="term" value="F:O-acetyltransferase activity"/>
    <property type="evidence" value="ECO:0007669"/>
    <property type="project" value="TreeGrafter"/>
</dbReference>
<dbReference type="PANTHER" id="PTHR40074:SF2">
    <property type="entry name" value="O-ACETYLTRANSFERASE WECH"/>
    <property type="match status" value="1"/>
</dbReference>
<dbReference type="GO" id="GO:0005886">
    <property type="term" value="C:plasma membrane"/>
    <property type="evidence" value="ECO:0007669"/>
    <property type="project" value="UniProtKB-SubCell"/>
</dbReference>